<dbReference type="CDD" id="cd00590">
    <property type="entry name" value="RRM_SF"/>
    <property type="match status" value="1"/>
</dbReference>
<dbReference type="SMART" id="SM00360">
    <property type="entry name" value="RRM"/>
    <property type="match status" value="1"/>
</dbReference>
<dbReference type="GO" id="GO:0003723">
    <property type="term" value="F:RNA binding"/>
    <property type="evidence" value="ECO:0007669"/>
    <property type="project" value="UniProtKB-UniRule"/>
</dbReference>
<feature type="compositionally biased region" description="Basic residues" evidence="4">
    <location>
        <begin position="130"/>
        <end position="139"/>
    </location>
</feature>
<dbReference type="SUPFAM" id="SSF54928">
    <property type="entry name" value="RNA-binding domain, RBD"/>
    <property type="match status" value="1"/>
</dbReference>
<evidence type="ECO:0000313" key="6">
    <source>
        <dbReference type="EMBL" id="ODN03588.1"/>
    </source>
</evidence>
<feature type="region of interest" description="Disordered" evidence="4">
    <location>
        <begin position="344"/>
        <end position="455"/>
    </location>
</feature>
<evidence type="ECO:0000256" key="4">
    <source>
        <dbReference type="SAM" id="MobiDB-lite"/>
    </source>
</evidence>
<dbReference type="Proteomes" id="UP000094527">
    <property type="component" value="Unassembled WGS sequence"/>
</dbReference>
<feature type="compositionally biased region" description="Gly residues" evidence="4">
    <location>
        <begin position="36"/>
        <end position="45"/>
    </location>
</feature>
<dbReference type="PROSITE" id="PS50102">
    <property type="entry name" value="RRM"/>
    <property type="match status" value="1"/>
</dbReference>
<feature type="domain" description="RRM" evidence="5">
    <location>
        <begin position="268"/>
        <end position="349"/>
    </location>
</feature>
<dbReference type="InterPro" id="IPR035979">
    <property type="entry name" value="RBD_domain_sf"/>
</dbReference>
<keyword evidence="2 3" id="KW-0694">RNA-binding</keyword>
<name>A0A1D2NE90_ORCCI</name>
<feature type="compositionally biased region" description="Low complexity" evidence="4">
    <location>
        <begin position="362"/>
        <end position="397"/>
    </location>
</feature>
<dbReference type="OMA" id="GHPISVN"/>
<feature type="region of interest" description="Disordered" evidence="4">
    <location>
        <begin position="1"/>
        <end position="152"/>
    </location>
</feature>
<organism evidence="6 7">
    <name type="scientific">Orchesella cincta</name>
    <name type="common">Springtail</name>
    <name type="synonym">Podura cincta</name>
    <dbReference type="NCBI Taxonomy" id="48709"/>
    <lineage>
        <taxon>Eukaryota</taxon>
        <taxon>Metazoa</taxon>
        <taxon>Ecdysozoa</taxon>
        <taxon>Arthropoda</taxon>
        <taxon>Hexapoda</taxon>
        <taxon>Collembola</taxon>
        <taxon>Entomobryomorpha</taxon>
        <taxon>Entomobryoidea</taxon>
        <taxon>Orchesellidae</taxon>
        <taxon>Orchesellinae</taxon>
        <taxon>Orchesella</taxon>
    </lineage>
</organism>
<dbReference type="AlphaFoldDB" id="A0A1D2NE90"/>
<comment type="caution">
    <text evidence="6">The sequence shown here is derived from an EMBL/GenBank/DDBJ whole genome shotgun (WGS) entry which is preliminary data.</text>
</comment>
<dbReference type="Gene3D" id="3.30.70.330">
    <property type="match status" value="1"/>
</dbReference>
<keyword evidence="1" id="KW-0677">Repeat</keyword>
<evidence type="ECO:0000256" key="1">
    <source>
        <dbReference type="ARBA" id="ARBA00022737"/>
    </source>
</evidence>
<feature type="compositionally biased region" description="Low complexity" evidence="4">
    <location>
        <begin position="46"/>
        <end position="79"/>
    </location>
</feature>
<proteinExistence type="predicted"/>
<feature type="compositionally biased region" description="Acidic residues" evidence="4">
    <location>
        <begin position="401"/>
        <end position="455"/>
    </location>
</feature>
<dbReference type="InterPro" id="IPR012677">
    <property type="entry name" value="Nucleotide-bd_a/b_plait_sf"/>
</dbReference>
<evidence type="ECO:0000313" key="7">
    <source>
        <dbReference type="Proteomes" id="UP000094527"/>
    </source>
</evidence>
<dbReference type="OrthoDB" id="4726at2759"/>
<dbReference type="PANTHER" id="PTHR24012">
    <property type="entry name" value="RNA BINDING PROTEIN"/>
    <property type="match status" value="1"/>
</dbReference>
<protein>
    <submittedName>
        <fullName evidence="6">Protein painting of fourth</fullName>
    </submittedName>
</protein>
<keyword evidence="7" id="KW-1185">Reference proteome</keyword>
<dbReference type="Pfam" id="PF00076">
    <property type="entry name" value="RRM_1"/>
    <property type="match status" value="1"/>
</dbReference>
<evidence type="ECO:0000256" key="3">
    <source>
        <dbReference type="PROSITE-ProRule" id="PRU00176"/>
    </source>
</evidence>
<dbReference type="STRING" id="48709.A0A1D2NE90"/>
<dbReference type="InterPro" id="IPR000504">
    <property type="entry name" value="RRM_dom"/>
</dbReference>
<accession>A0A1D2NE90</accession>
<gene>
    <name evidence="6" type="ORF">Ocin01_03081</name>
</gene>
<evidence type="ECO:0000256" key="2">
    <source>
        <dbReference type="ARBA" id="ARBA00022884"/>
    </source>
</evidence>
<dbReference type="EMBL" id="LJIJ01000068">
    <property type="protein sequence ID" value="ODN03588.1"/>
    <property type="molecule type" value="Genomic_DNA"/>
</dbReference>
<feature type="compositionally biased region" description="Polar residues" evidence="4">
    <location>
        <begin position="119"/>
        <end position="129"/>
    </location>
</feature>
<evidence type="ECO:0000259" key="5">
    <source>
        <dbReference type="PROSITE" id="PS50102"/>
    </source>
</evidence>
<reference evidence="6 7" key="1">
    <citation type="journal article" date="2016" name="Genome Biol. Evol.">
        <title>Gene Family Evolution Reflects Adaptation to Soil Environmental Stressors in the Genome of the Collembolan Orchesella cincta.</title>
        <authorList>
            <person name="Faddeeva-Vakhrusheva A."/>
            <person name="Derks M.F."/>
            <person name="Anvar S.Y."/>
            <person name="Agamennone V."/>
            <person name="Suring W."/>
            <person name="Smit S."/>
            <person name="van Straalen N.M."/>
            <person name="Roelofs D."/>
        </authorList>
    </citation>
    <scope>NUCLEOTIDE SEQUENCE [LARGE SCALE GENOMIC DNA]</scope>
    <source>
        <tissue evidence="6">Mixed pool</tissue>
    </source>
</reference>
<sequence length="455" mass="49123">MVIEMKAKNKGRPQSLPGTPGGKGKGSPKKAFTPKAGGGGGGGAKGPQNKGKPGDNSPTKQQPQTPKQNKQSPQQQKPQGISAKLSKKSPGPKTEQNGNSKPPLKQLDAKSKAIAKPDNQANAAAGQNRSIRKKNRKASNKNQMQRFNKKISEKIRTPQSCARALKAEQELTSTQGRILKITLPDPVVTHDSAKGWSNAIETVLFARPVEPRSFTVVLQAGANVKKEIEKLSKVAVGNGKLTVKEHNPAELGHTGGHNKDPADLIDPYTLYVTNLPESINKPELEELFKGATVTSPRKHNPKMGTSSKFAFVAFETAEAALTAFKENFNKKVDGKSIIMRFRRLSPAEQKQSQVKETPATEVKATPKAAEVKKPAAAADAKAKKQQAPAAKGKQAVKQEPVEEDDEDDDDDDEDDDEGMEIGGEESDDDEDDDDDDLEDGDDDDDDDDDDDEDDE</sequence>